<proteinExistence type="predicted"/>
<evidence type="ECO:0000313" key="3">
    <source>
        <dbReference type="Proteomes" id="UP000572212"/>
    </source>
</evidence>
<feature type="compositionally biased region" description="Low complexity" evidence="1">
    <location>
        <begin position="53"/>
        <end position="62"/>
    </location>
</feature>
<accession>A0A841RNG2</accession>
<feature type="region of interest" description="Disordered" evidence="1">
    <location>
        <begin position="53"/>
        <end position="83"/>
    </location>
</feature>
<dbReference type="AlphaFoldDB" id="A0A841RNG2"/>
<protein>
    <submittedName>
        <fullName evidence="2">Uncharacterized protein</fullName>
    </submittedName>
</protein>
<gene>
    <name evidence="2" type="ORF">GGQ92_003206</name>
</gene>
<evidence type="ECO:0000256" key="1">
    <source>
        <dbReference type="SAM" id="MobiDB-lite"/>
    </source>
</evidence>
<keyword evidence="3" id="KW-1185">Reference proteome</keyword>
<comment type="caution">
    <text evidence="2">The sequence shown here is derived from an EMBL/GenBank/DDBJ whole genome shotgun (WGS) entry which is preliminary data.</text>
</comment>
<dbReference type="EMBL" id="JACHON010000035">
    <property type="protein sequence ID" value="MBB6514381.1"/>
    <property type="molecule type" value="Genomic_DNA"/>
</dbReference>
<organism evidence="2 3">
    <name type="scientific">Gracilibacillus halotolerans</name>
    <dbReference type="NCBI Taxonomy" id="74386"/>
    <lineage>
        <taxon>Bacteria</taxon>
        <taxon>Bacillati</taxon>
        <taxon>Bacillota</taxon>
        <taxon>Bacilli</taxon>
        <taxon>Bacillales</taxon>
        <taxon>Bacillaceae</taxon>
        <taxon>Gracilibacillus</taxon>
    </lineage>
</organism>
<dbReference type="Proteomes" id="UP000572212">
    <property type="component" value="Unassembled WGS sequence"/>
</dbReference>
<sequence>MDVPEYIDPNMKTESSYDLEEINIRFKNIEEMLKQSIEKEQPKDLEENLMTQTEVPTTTNTPEHMKQEELAPSMSGEEEPGLTPVRSVTYKDSFIEIPYFLRDAFLLPQRFKLSERFLLRLNEEQQARIISELPASIDHLHEKVSRYNETHTETFFHELKDFIDEEIRRKRLIKSRPGELFLFYDGDEIVVTEKFGEKPINKENFTGAPALIDQLNEDGIVTVQDLPKELVIIGKYKSVGKGRVDNFFQQLKDLQQKSIKETIEMD</sequence>
<name>A0A841RNG2_9BACI</name>
<reference evidence="2 3" key="1">
    <citation type="submission" date="2020-08" db="EMBL/GenBank/DDBJ databases">
        <title>Genomic Encyclopedia of Type Strains, Phase IV (KMG-IV): sequencing the most valuable type-strain genomes for metagenomic binning, comparative biology and taxonomic classification.</title>
        <authorList>
            <person name="Goeker M."/>
        </authorList>
    </citation>
    <scope>NUCLEOTIDE SEQUENCE [LARGE SCALE GENOMIC DNA]</scope>
    <source>
        <strain evidence="2 3">DSM 11805</strain>
    </source>
</reference>
<evidence type="ECO:0000313" key="2">
    <source>
        <dbReference type="EMBL" id="MBB6514381.1"/>
    </source>
</evidence>